<evidence type="ECO:0000313" key="3">
    <source>
        <dbReference type="Proteomes" id="UP000051380"/>
    </source>
</evidence>
<feature type="transmembrane region" description="Helical" evidence="1">
    <location>
        <begin position="6"/>
        <end position="23"/>
    </location>
</feature>
<reference evidence="2 3" key="1">
    <citation type="submission" date="2015-09" db="EMBL/GenBank/DDBJ databases">
        <title>Draft Genome Sequence of the Strain BR 3267 (Bradyrhizobium yuanmingense) recommended as inoculant for cowpea in Brazil.</title>
        <authorList>
            <person name="Simoes-Araujo J.L."/>
            <person name="Zilli J.E."/>
        </authorList>
    </citation>
    <scope>NUCLEOTIDE SEQUENCE [LARGE SCALE GENOMIC DNA]</scope>
    <source>
        <strain evidence="2 3">BR3267</strain>
    </source>
</reference>
<dbReference type="AlphaFoldDB" id="A0A0R3CQI2"/>
<evidence type="ECO:0000256" key="1">
    <source>
        <dbReference type="SAM" id="Phobius"/>
    </source>
</evidence>
<keyword evidence="1" id="KW-0472">Membrane</keyword>
<name>A0A0R3CQI2_9BRAD</name>
<proteinExistence type="predicted"/>
<evidence type="ECO:0000313" key="2">
    <source>
        <dbReference type="EMBL" id="KRP98221.1"/>
    </source>
</evidence>
<dbReference type="Proteomes" id="UP000051380">
    <property type="component" value="Unassembled WGS sequence"/>
</dbReference>
<keyword evidence="1" id="KW-1133">Transmembrane helix</keyword>
<keyword evidence="1" id="KW-0812">Transmembrane</keyword>
<accession>A0A0R3CQI2</accession>
<protein>
    <submittedName>
        <fullName evidence="2">Uncharacterized protein</fullName>
    </submittedName>
</protein>
<comment type="caution">
    <text evidence="2">The sequence shown here is derived from an EMBL/GenBank/DDBJ whole genome shotgun (WGS) entry which is preliminary data.</text>
</comment>
<feature type="transmembrane region" description="Helical" evidence="1">
    <location>
        <begin position="44"/>
        <end position="69"/>
    </location>
</feature>
<sequence length="72" mass="8011">MPMAEIILRIIGILIEGLIEVVFQSTGQRVLSHWGMKSNPLVEFLIGALFWAAVFLFLGVLVFAVVAHWPFG</sequence>
<organism evidence="2 3">
    <name type="scientific">Bradyrhizobium yuanmingense</name>
    <dbReference type="NCBI Taxonomy" id="108015"/>
    <lineage>
        <taxon>Bacteria</taxon>
        <taxon>Pseudomonadati</taxon>
        <taxon>Pseudomonadota</taxon>
        <taxon>Alphaproteobacteria</taxon>
        <taxon>Hyphomicrobiales</taxon>
        <taxon>Nitrobacteraceae</taxon>
        <taxon>Bradyrhizobium</taxon>
    </lineage>
</organism>
<dbReference type="EMBL" id="LJYF01000021">
    <property type="protein sequence ID" value="KRP98221.1"/>
    <property type="molecule type" value="Genomic_DNA"/>
</dbReference>
<gene>
    <name evidence="2" type="ORF">AOQ72_17145</name>
</gene>